<dbReference type="OMA" id="DYWQRYQ"/>
<reference evidence="2 3" key="3">
    <citation type="journal article" date="2015" name="Genome Announc.">
        <title>Draft Genome Sequence of the Archiascomycetous Yeast Saitoella complicata.</title>
        <authorList>
            <person name="Yamauchi K."/>
            <person name="Kondo S."/>
            <person name="Hamamoto M."/>
            <person name="Takahashi Y."/>
            <person name="Ogura Y."/>
            <person name="Hayashi T."/>
            <person name="Nishida H."/>
        </authorList>
    </citation>
    <scope>NUCLEOTIDE SEQUENCE [LARGE SCALE GENOMIC DNA]</scope>
    <source>
        <strain evidence="2 3">NRRL Y-17804</strain>
    </source>
</reference>
<gene>
    <name evidence="2" type="ORF">G7K_5525-t1</name>
</gene>
<evidence type="ECO:0000256" key="1">
    <source>
        <dbReference type="SAM" id="Phobius"/>
    </source>
</evidence>
<sequence length="188" mass="21146">MPTLTLIVPLAYLTVLAGSLICFSFFYRRRKAGQIQQLEPWFPPSPARDVYLSLLHTDPQPPPTLLRAALVTRAASAITSIITLREQKPALALLSQKGSVPESLQKEFDLAERWVNGEVQDIVLEAEGWEKGWGQVIFQTAGEVAGYERLRGIVKKHEEMSRVERAKYDAEMKEKGMIQEKPAEVKAE</sequence>
<evidence type="ECO:0000313" key="3">
    <source>
        <dbReference type="Proteomes" id="UP000033140"/>
    </source>
</evidence>
<keyword evidence="1" id="KW-0812">Transmembrane</keyword>
<dbReference type="GO" id="GO:0031207">
    <property type="term" value="C:Sec62/Sec63 complex"/>
    <property type="evidence" value="ECO:0007669"/>
    <property type="project" value="InterPro"/>
</dbReference>
<dbReference type="PANTHER" id="PTHR28229">
    <property type="entry name" value="TRANSLOCATION PROTEIN SEC66"/>
    <property type="match status" value="1"/>
</dbReference>
<dbReference type="STRING" id="698492.A0A0E9NNM4"/>
<organism evidence="2 3">
    <name type="scientific">Saitoella complicata (strain BCRC 22490 / CBS 7301 / JCM 7358 / NBRC 10748 / NRRL Y-17804)</name>
    <dbReference type="NCBI Taxonomy" id="698492"/>
    <lineage>
        <taxon>Eukaryota</taxon>
        <taxon>Fungi</taxon>
        <taxon>Dikarya</taxon>
        <taxon>Ascomycota</taxon>
        <taxon>Taphrinomycotina</taxon>
        <taxon>Taphrinomycotina incertae sedis</taxon>
        <taxon>Saitoella</taxon>
    </lineage>
</organism>
<keyword evidence="3" id="KW-1185">Reference proteome</keyword>
<evidence type="ECO:0008006" key="4">
    <source>
        <dbReference type="Google" id="ProtNLM"/>
    </source>
</evidence>
<feature type="transmembrane region" description="Helical" evidence="1">
    <location>
        <begin position="6"/>
        <end position="27"/>
    </location>
</feature>
<reference evidence="2 3" key="2">
    <citation type="journal article" date="2014" name="J. Gen. Appl. Microbiol.">
        <title>The early diverging ascomycetous budding yeast Saitoella complicata has three histone deacetylases belonging to the Clr6, Hos2, and Rpd3 lineages.</title>
        <authorList>
            <person name="Nishida H."/>
            <person name="Matsumoto T."/>
            <person name="Kondo S."/>
            <person name="Hamamoto M."/>
            <person name="Yoshikawa H."/>
        </authorList>
    </citation>
    <scope>NUCLEOTIDE SEQUENCE [LARGE SCALE GENOMIC DNA]</scope>
    <source>
        <strain evidence="2 3">NRRL Y-17804</strain>
    </source>
</reference>
<comment type="caution">
    <text evidence="2">The sequence shown here is derived from an EMBL/GenBank/DDBJ whole genome shotgun (WGS) entry which is preliminary data.</text>
</comment>
<keyword evidence="1" id="KW-1133">Transmembrane helix</keyword>
<dbReference type="PANTHER" id="PTHR28229:SF1">
    <property type="entry name" value="TRANSLOCATION PROTEIN SEC66"/>
    <property type="match status" value="1"/>
</dbReference>
<keyword evidence="1" id="KW-0472">Membrane</keyword>
<dbReference type="OrthoDB" id="73168at2759"/>
<accession>A0A0E9NNM4</accession>
<dbReference type="AlphaFoldDB" id="A0A0E9NNM4"/>
<protein>
    <recommendedName>
        <fullName evidence="4">Translocation protein SEC66</fullName>
    </recommendedName>
</protein>
<dbReference type="EMBL" id="BACD03000046">
    <property type="protein sequence ID" value="GAO51424.1"/>
    <property type="molecule type" value="Genomic_DNA"/>
</dbReference>
<name>A0A0E9NNM4_SAICN</name>
<dbReference type="InterPro" id="IPR018624">
    <property type="entry name" value="Sec66"/>
</dbReference>
<proteinExistence type="predicted"/>
<dbReference type="Proteomes" id="UP000033140">
    <property type="component" value="Unassembled WGS sequence"/>
</dbReference>
<evidence type="ECO:0000313" key="2">
    <source>
        <dbReference type="EMBL" id="GAO51424.1"/>
    </source>
</evidence>
<dbReference type="RefSeq" id="XP_019023393.1">
    <property type="nucleotide sequence ID" value="XM_019171897.1"/>
</dbReference>
<reference evidence="2 3" key="1">
    <citation type="journal article" date="2011" name="J. Gen. Appl. Microbiol.">
        <title>Draft genome sequencing of the enigmatic yeast Saitoella complicata.</title>
        <authorList>
            <person name="Nishida H."/>
            <person name="Hamamoto M."/>
            <person name="Sugiyama J."/>
        </authorList>
    </citation>
    <scope>NUCLEOTIDE SEQUENCE [LARGE SCALE GENOMIC DNA]</scope>
    <source>
        <strain evidence="2 3">NRRL Y-17804</strain>
    </source>
</reference>
<dbReference type="Pfam" id="PF09802">
    <property type="entry name" value="Sec66"/>
    <property type="match status" value="1"/>
</dbReference>
<dbReference type="GO" id="GO:0031204">
    <property type="term" value="P:post-translational protein targeting to membrane, translocation"/>
    <property type="evidence" value="ECO:0007669"/>
    <property type="project" value="InterPro"/>
</dbReference>